<keyword evidence="7" id="KW-0456">Lyase</keyword>
<dbReference type="GO" id="GO:0008233">
    <property type="term" value="F:peptidase activity"/>
    <property type="evidence" value="ECO:0007669"/>
    <property type="project" value="UniProtKB-KW"/>
</dbReference>
<dbReference type="Pfam" id="PF02586">
    <property type="entry name" value="SRAP"/>
    <property type="match status" value="1"/>
</dbReference>
<keyword evidence="2 8" id="KW-0645">Protease</keyword>
<evidence type="ECO:0000256" key="5">
    <source>
        <dbReference type="ARBA" id="ARBA00023124"/>
    </source>
</evidence>
<dbReference type="GO" id="GO:0106300">
    <property type="term" value="P:protein-DNA covalent cross-linking repair"/>
    <property type="evidence" value="ECO:0007669"/>
    <property type="project" value="InterPro"/>
</dbReference>
<evidence type="ECO:0000313" key="10">
    <source>
        <dbReference type="EMBL" id="SMG51044.1"/>
    </source>
</evidence>
<dbReference type="EMBL" id="FXAZ01000004">
    <property type="protein sequence ID" value="SMG51044.1"/>
    <property type="molecule type" value="Genomic_DNA"/>
</dbReference>
<keyword evidence="3" id="KW-0227">DNA damage</keyword>
<dbReference type="PANTHER" id="PTHR13604">
    <property type="entry name" value="DC12-RELATED"/>
    <property type="match status" value="1"/>
</dbReference>
<sequence length="267" mass="31136">MTVHDDAWIQYAGSFFAIMMGAIVIKCIKIPPVHKIPVQEVGPMCRQYSISSDFQEIQSYFAIDESLMYYRPRYNALPTQSVPAITLEDGKRTLQSFRWGLVPFWAPDAVNADLWNVHENEAYRKVIEKQRCVIPCNGFYYWKKEEKRMHPLRVVLRTNGIFGLAGLYECWRSAKGDIHRTCTILMTRANGLVGEYDRRMPAVLESDEIAKWLEPDLLEMEYLNRLLKPSSEERWRAYPVSPQIQHAHVDELSCIQEMDLKQAWVKS</sequence>
<keyword evidence="11" id="KW-1185">Reference proteome</keyword>
<dbReference type="AlphaFoldDB" id="A0A1X7LC19"/>
<dbReference type="PANTHER" id="PTHR13604:SF0">
    <property type="entry name" value="ABASIC SITE PROCESSING PROTEIN HMCES"/>
    <property type="match status" value="1"/>
</dbReference>
<keyword evidence="5" id="KW-0190">Covalent protein-DNA linkage</keyword>
<reference evidence="10 11" key="1">
    <citation type="submission" date="2017-04" db="EMBL/GenBank/DDBJ databases">
        <authorList>
            <person name="Afonso C.L."/>
            <person name="Miller P.J."/>
            <person name="Scott M.A."/>
            <person name="Spackman E."/>
            <person name="Goraichik I."/>
            <person name="Dimitrov K.M."/>
            <person name="Suarez D.L."/>
            <person name="Swayne D.E."/>
        </authorList>
    </citation>
    <scope>NUCLEOTIDE SEQUENCE [LARGE SCALE GENOMIC DNA]</scope>
    <source>
        <strain evidence="10 11">11</strain>
    </source>
</reference>
<dbReference type="InterPro" id="IPR003738">
    <property type="entry name" value="SRAP"/>
</dbReference>
<dbReference type="GO" id="GO:0016829">
    <property type="term" value="F:lyase activity"/>
    <property type="evidence" value="ECO:0007669"/>
    <property type="project" value="UniProtKB-KW"/>
</dbReference>
<keyword evidence="9" id="KW-0812">Transmembrane</keyword>
<evidence type="ECO:0000256" key="3">
    <source>
        <dbReference type="ARBA" id="ARBA00022763"/>
    </source>
</evidence>
<gene>
    <name evidence="10" type="ORF">SAMN06295960_3223</name>
</gene>
<dbReference type="GO" id="GO:0003697">
    <property type="term" value="F:single-stranded DNA binding"/>
    <property type="evidence" value="ECO:0007669"/>
    <property type="project" value="InterPro"/>
</dbReference>
<evidence type="ECO:0000256" key="1">
    <source>
        <dbReference type="ARBA" id="ARBA00008136"/>
    </source>
</evidence>
<evidence type="ECO:0000256" key="2">
    <source>
        <dbReference type="ARBA" id="ARBA00022670"/>
    </source>
</evidence>
<evidence type="ECO:0000313" key="11">
    <source>
        <dbReference type="Proteomes" id="UP000193834"/>
    </source>
</evidence>
<accession>A0A1X7LC19</accession>
<evidence type="ECO:0000256" key="8">
    <source>
        <dbReference type="RuleBase" id="RU364100"/>
    </source>
</evidence>
<keyword evidence="9" id="KW-1133">Transmembrane helix</keyword>
<dbReference type="Proteomes" id="UP000193834">
    <property type="component" value="Unassembled WGS sequence"/>
</dbReference>
<comment type="similarity">
    <text evidence="1 8">Belongs to the SOS response-associated peptidase family.</text>
</comment>
<protein>
    <recommendedName>
        <fullName evidence="8">Abasic site processing protein</fullName>
        <ecNumber evidence="8">3.4.-.-</ecNumber>
    </recommendedName>
</protein>
<feature type="transmembrane region" description="Helical" evidence="9">
    <location>
        <begin position="7"/>
        <end position="25"/>
    </location>
</feature>
<dbReference type="Gene3D" id="3.90.1680.10">
    <property type="entry name" value="SOS response associated peptidase-like"/>
    <property type="match status" value="1"/>
</dbReference>
<dbReference type="EC" id="3.4.-.-" evidence="8"/>
<keyword evidence="9" id="KW-0472">Membrane</keyword>
<proteinExistence type="inferred from homology"/>
<organism evidence="10 11">
    <name type="scientific">Paenibacillus aquistagni</name>
    <dbReference type="NCBI Taxonomy" id="1852522"/>
    <lineage>
        <taxon>Bacteria</taxon>
        <taxon>Bacillati</taxon>
        <taxon>Bacillota</taxon>
        <taxon>Bacilli</taxon>
        <taxon>Bacillales</taxon>
        <taxon>Paenibacillaceae</taxon>
        <taxon>Paenibacillus</taxon>
    </lineage>
</organism>
<dbReference type="SUPFAM" id="SSF143081">
    <property type="entry name" value="BB1717-like"/>
    <property type="match status" value="1"/>
</dbReference>
<keyword evidence="4 8" id="KW-0378">Hydrolase</keyword>
<keyword evidence="6" id="KW-0238">DNA-binding</keyword>
<dbReference type="GO" id="GO:0006508">
    <property type="term" value="P:proteolysis"/>
    <property type="evidence" value="ECO:0007669"/>
    <property type="project" value="UniProtKB-KW"/>
</dbReference>
<dbReference type="InterPro" id="IPR036590">
    <property type="entry name" value="SRAP-like"/>
</dbReference>
<name>A0A1X7LC19_9BACL</name>
<evidence type="ECO:0000256" key="6">
    <source>
        <dbReference type="ARBA" id="ARBA00023125"/>
    </source>
</evidence>
<evidence type="ECO:0000256" key="9">
    <source>
        <dbReference type="SAM" id="Phobius"/>
    </source>
</evidence>
<evidence type="ECO:0000256" key="4">
    <source>
        <dbReference type="ARBA" id="ARBA00022801"/>
    </source>
</evidence>
<evidence type="ECO:0000256" key="7">
    <source>
        <dbReference type="ARBA" id="ARBA00023239"/>
    </source>
</evidence>